<evidence type="ECO:0000313" key="2">
    <source>
        <dbReference type="Proteomes" id="UP000243723"/>
    </source>
</evidence>
<accession>A0A2P7Z1U5</accession>
<comment type="caution">
    <text evidence="1">The sequence shown here is derived from an EMBL/GenBank/DDBJ whole genome shotgun (WGS) entry which is preliminary data.</text>
</comment>
<proteinExistence type="predicted"/>
<reference evidence="1 2" key="1">
    <citation type="submission" date="2017-05" db="EMBL/GenBank/DDBJ databases">
        <title>Draft genome sequence of Elsinoe australis.</title>
        <authorList>
            <person name="Cheng Q."/>
        </authorList>
    </citation>
    <scope>NUCLEOTIDE SEQUENCE [LARGE SCALE GENOMIC DNA]</scope>
    <source>
        <strain evidence="1 2">NL1</strain>
    </source>
</reference>
<sequence length="110" mass="12043">MFAAANTTYSLSSFFACVGFDVGQFVSYDFLAARWQEMQADEVQWQEAHDIGYENLRARASDHAYPGIHARLVDLLFCDGAEELGITSVAYDGCHGAFGSPTRKGASHAQ</sequence>
<keyword evidence="2" id="KW-1185">Reference proteome</keyword>
<gene>
    <name evidence="1" type="ORF">B9Z65_4104</name>
</gene>
<name>A0A2P7Z1U5_9PEZI</name>
<dbReference type="AlphaFoldDB" id="A0A2P7Z1U5"/>
<protein>
    <submittedName>
        <fullName evidence="1">Uncharacterized protein</fullName>
    </submittedName>
</protein>
<organism evidence="1 2">
    <name type="scientific">Elsinoe australis</name>
    <dbReference type="NCBI Taxonomy" id="40998"/>
    <lineage>
        <taxon>Eukaryota</taxon>
        <taxon>Fungi</taxon>
        <taxon>Dikarya</taxon>
        <taxon>Ascomycota</taxon>
        <taxon>Pezizomycotina</taxon>
        <taxon>Dothideomycetes</taxon>
        <taxon>Dothideomycetidae</taxon>
        <taxon>Myriangiales</taxon>
        <taxon>Elsinoaceae</taxon>
        <taxon>Elsinoe</taxon>
    </lineage>
</organism>
<dbReference type="Proteomes" id="UP000243723">
    <property type="component" value="Unassembled WGS sequence"/>
</dbReference>
<dbReference type="EMBL" id="NHZQ01000335">
    <property type="protein sequence ID" value="PSK42190.1"/>
    <property type="molecule type" value="Genomic_DNA"/>
</dbReference>
<evidence type="ECO:0000313" key="1">
    <source>
        <dbReference type="EMBL" id="PSK42190.1"/>
    </source>
</evidence>